<evidence type="ECO:0000256" key="3">
    <source>
        <dbReference type="ARBA" id="ARBA00008621"/>
    </source>
</evidence>
<evidence type="ECO:0000313" key="14">
    <source>
        <dbReference type="Proteomes" id="UP001500449"/>
    </source>
</evidence>
<comment type="catalytic activity">
    <reaction evidence="1">
        <text>4-hydroxy-4-methyl-2-oxoglutarate = 2 pyruvate</text>
        <dbReference type="Rhea" id="RHEA:22748"/>
        <dbReference type="ChEBI" id="CHEBI:15361"/>
        <dbReference type="ChEBI" id="CHEBI:58276"/>
        <dbReference type="EC" id="4.1.3.17"/>
    </reaction>
</comment>
<reference evidence="13 14" key="1">
    <citation type="journal article" date="2019" name="Int. J. Syst. Evol. Microbiol.">
        <title>The Global Catalogue of Microorganisms (GCM) 10K type strain sequencing project: providing services to taxonomists for standard genome sequencing and annotation.</title>
        <authorList>
            <consortium name="The Broad Institute Genomics Platform"/>
            <consortium name="The Broad Institute Genome Sequencing Center for Infectious Disease"/>
            <person name="Wu L."/>
            <person name="Ma J."/>
        </authorList>
    </citation>
    <scope>NUCLEOTIDE SEQUENCE [LARGE SCALE GENOMIC DNA]</scope>
    <source>
        <strain evidence="13 14">JCM 16009</strain>
    </source>
</reference>
<comment type="catalytic activity">
    <reaction evidence="12">
        <text>oxaloacetate + H(+) = pyruvate + CO2</text>
        <dbReference type="Rhea" id="RHEA:15641"/>
        <dbReference type="ChEBI" id="CHEBI:15361"/>
        <dbReference type="ChEBI" id="CHEBI:15378"/>
        <dbReference type="ChEBI" id="CHEBI:16452"/>
        <dbReference type="ChEBI" id="CHEBI:16526"/>
        <dbReference type="EC" id="4.1.1.112"/>
    </reaction>
</comment>
<evidence type="ECO:0000256" key="1">
    <source>
        <dbReference type="ARBA" id="ARBA00001342"/>
    </source>
</evidence>
<gene>
    <name evidence="13" type="ORF">GCM10009836_60660</name>
</gene>
<dbReference type="CDD" id="cd16841">
    <property type="entry name" value="RraA_family"/>
    <property type="match status" value="1"/>
</dbReference>
<dbReference type="RefSeq" id="WP_344424825.1">
    <property type="nucleotide sequence ID" value="NZ_BAAAQK010000025.1"/>
</dbReference>
<dbReference type="PANTHER" id="PTHR33254:SF4">
    <property type="entry name" value="4-HYDROXY-4-METHYL-2-OXOGLUTARATE ALDOLASE 3-RELATED"/>
    <property type="match status" value="1"/>
</dbReference>
<dbReference type="InterPro" id="IPR005493">
    <property type="entry name" value="RraA/RraA-like"/>
</dbReference>
<keyword evidence="14" id="KW-1185">Reference proteome</keyword>
<dbReference type="EC" id="4.1.1.112" evidence="6"/>
<evidence type="ECO:0000313" key="13">
    <source>
        <dbReference type="EMBL" id="GAA1871684.1"/>
    </source>
</evidence>
<proteinExistence type="inferred from homology"/>
<comment type="similarity">
    <text evidence="3">Belongs to the class II aldolase/RraA-like family.</text>
</comment>
<dbReference type="Gene3D" id="3.50.30.40">
    <property type="entry name" value="Ribonuclease E inhibitor RraA/RraA-like"/>
    <property type="match status" value="1"/>
</dbReference>
<accession>A0ABN2NJ75</accession>
<evidence type="ECO:0000256" key="11">
    <source>
        <dbReference type="ARBA" id="ARBA00032305"/>
    </source>
</evidence>
<evidence type="ECO:0000256" key="2">
    <source>
        <dbReference type="ARBA" id="ARBA00001968"/>
    </source>
</evidence>
<evidence type="ECO:0000256" key="4">
    <source>
        <dbReference type="ARBA" id="ARBA00011233"/>
    </source>
</evidence>
<dbReference type="SUPFAM" id="SSF89562">
    <property type="entry name" value="RraA-like"/>
    <property type="match status" value="1"/>
</dbReference>
<evidence type="ECO:0000256" key="8">
    <source>
        <dbReference type="ARBA" id="ARBA00025046"/>
    </source>
</evidence>
<comment type="caution">
    <text evidence="13">The sequence shown here is derived from an EMBL/GenBank/DDBJ whole genome shotgun (WGS) entry which is preliminary data.</text>
</comment>
<comment type="function">
    <text evidence="8">Catalyzes the aldol cleavage of 4-hydroxy-4-methyl-2-oxoglutarate (HMG) into 2 molecules of pyruvate. Also contains a secondary oxaloacetate (OAA) decarboxylase activity due to the common pyruvate enolate transition state formed following C-C bond cleavage in the retro-aldol and decarboxylation reactions.</text>
</comment>
<evidence type="ECO:0000256" key="5">
    <source>
        <dbReference type="ARBA" id="ARBA00012213"/>
    </source>
</evidence>
<sequence>MFIGEDASSISVAGRWQRPDPHLRELFATAPAAVVGDALGRMLVMDAGIRCMTSTATRMVGFALPVVVRAGDNLAIHRALDEAEPGDVLVVNGAGDLSRALIGDLIGEIMMVRGVPGAVVDGAVRDVDVLDANGLAVFARGTTPAGPFKTGPGWVGRPVAAGGVVVGPGDVVVADSDGVAVVPLERSAWAVAQMEIVLGREAELRRRITMSAEGET</sequence>
<name>A0ABN2NJ75_9PSEU</name>
<organism evidence="13 14">
    <name type="scientific">Pseudonocardia ailaonensis</name>
    <dbReference type="NCBI Taxonomy" id="367279"/>
    <lineage>
        <taxon>Bacteria</taxon>
        <taxon>Bacillati</taxon>
        <taxon>Actinomycetota</taxon>
        <taxon>Actinomycetes</taxon>
        <taxon>Pseudonocardiales</taxon>
        <taxon>Pseudonocardiaceae</taxon>
        <taxon>Pseudonocardia</taxon>
    </lineage>
</organism>
<dbReference type="Proteomes" id="UP001500449">
    <property type="component" value="Unassembled WGS sequence"/>
</dbReference>
<dbReference type="PANTHER" id="PTHR33254">
    <property type="entry name" value="4-HYDROXY-4-METHYL-2-OXOGLUTARATE ALDOLASE 3-RELATED"/>
    <property type="match status" value="1"/>
</dbReference>
<dbReference type="EMBL" id="BAAAQK010000025">
    <property type="protein sequence ID" value="GAA1871684.1"/>
    <property type="molecule type" value="Genomic_DNA"/>
</dbReference>
<evidence type="ECO:0000256" key="7">
    <source>
        <dbReference type="ARBA" id="ARBA00016549"/>
    </source>
</evidence>
<evidence type="ECO:0000256" key="10">
    <source>
        <dbReference type="ARBA" id="ARBA00030169"/>
    </source>
</evidence>
<comment type="subunit">
    <text evidence="4">Homotrimer.</text>
</comment>
<dbReference type="EC" id="4.1.3.17" evidence="5"/>
<evidence type="ECO:0000256" key="12">
    <source>
        <dbReference type="ARBA" id="ARBA00047973"/>
    </source>
</evidence>
<comment type="cofactor">
    <cofactor evidence="2">
        <name>a divalent metal cation</name>
        <dbReference type="ChEBI" id="CHEBI:60240"/>
    </cofactor>
</comment>
<dbReference type="InterPro" id="IPR036704">
    <property type="entry name" value="RraA/RraA-like_sf"/>
</dbReference>
<evidence type="ECO:0000256" key="9">
    <source>
        <dbReference type="ARBA" id="ARBA00029596"/>
    </source>
</evidence>
<evidence type="ECO:0000256" key="6">
    <source>
        <dbReference type="ARBA" id="ARBA00012947"/>
    </source>
</evidence>
<dbReference type="Pfam" id="PF03737">
    <property type="entry name" value="RraA-like"/>
    <property type="match status" value="1"/>
</dbReference>
<protein>
    <recommendedName>
        <fullName evidence="7">Putative 4-hydroxy-4-methyl-2-oxoglutarate aldolase</fullName>
        <ecNumber evidence="6">4.1.1.112</ecNumber>
        <ecNumber evidence="5">4.1.3.17</ecNumber>
    </recommendedName>
    <alternativeName>
        <fullName evidence="11">Oxaloacetate decarboxylase</fullName>
    </alternativeName>
    <alternativeName>
        <fullName evidence="9">Regulator of ribonuclease activity homolog</fullName>
    </alternativeName>
    <alternativeName>
        <fullName evidence="10">RraA-like protein</fullName>
    </alternativeName>
</protein>